<dbReference type="Proteomes" id="UP000289465">
    <property type="component" value="Unassembled WGS sequence"/>
</dbReference>
<feature type="domain" description="Creatinase N-terminal" evidence="2">
    <location>
        <begin position="13"/>
        <end position="153"/>
    </location>
</feature>
<dbReference type="InterPro" id="IPR000994">
    <property type="entry name" value="Pept_M24"/>
</dbReference>
<dbReference type="Gene3D" id="3.40.350.10">
    <property type="entry name" value="Creatinase/prolidase N-terminal domain"/>
    <property type="match status" value="1"/>
</dbReference>
<dbReference type="Pfam" id="PF01321">
    <property type="entry name" value="Creatinase_N"/>
    <property type="match status" value="1"/>
</dbReference>
<name>A0A446C8E7_9BURK</name>
<keyword evidence="3" id="KW-0378">Hydrolase</keyword>
<dbReference type="RefSeq" id="WP_129239573.1">
    <property type="nucleotide sequence ID" value="NZ_UFQC01000004.1"/>
</dbReference>
<dbReference type="InterPro" id="IPR036005">
    <property type="entry name" value="Creatinase/aminopeptidase-like"/>
</dbReference>
<sequence>MALHFPRETFFDRIRAARKRMQAENLDALLLFAQESHYYLTGFDTAGYVFFQCTILTADDRPPILLTRRPDLVQAQRTSIVDDIRIWYDNEGADPSIDLKAILEELGLAGRRVGMETDNFGLVGKNHARVHARLADWCRLVDASHLVRALRVVKSEAELRYVREAASLADDSLLAMLEAARPGAFEGDIAAAGAAVQFRGGGDPPPGGPVLGSGDRALLVRTATGYRHLDEEDQLTLEFAASYRHYCACLMRTVAIGKHDPRQERMFDITLEALTAMTAAAQAGNPLGDIDQAHRRVFDRHGYGHARMAACGYSLGATFRPSWMDVPPLLFAENGTLAEPGMVLFLHAILIDTPNNLAMSLGHTLVVSESGAPEVLSKLKPAYRVCR</sequence>
<evidence type="ECO:0000313" key="3">
    <source>
        <dbReference type="EMBL" id="SSW64192.1"/>
    </source>
</evidence>
<evidence type="ECO:0000259" key="2">
    <source>
        <dbReference type="Pfam" id="PF01321"/>
    </source>
</evidence>
<organism evidence="3 4">
    <name type="scientific">Achromobacter veterisilvae</name>
    <dbReference type="NCBI Taxonomy" id="2069367"/>
    <lineage>
        <taxon>Bacteria</taxon>
        <taxon>Pseudomonadati</taxon>
        <taxon>Pseudomonadota</taxon>
        <taxon>Betaproteobacteria</taxon>
        <taxon>Burkholderiales</taxon>
        <taxon>Alcaligenaceae</taxon>
        <taxon>Achromobacter</taxon>
    </lineage>
</organism>
<reference evidence="3 4" key="1">
    <citation type="submission" date="2018-07" db="EMBL/GenBank/DDBJ databases">
        <authorList>
            <person name="Peeters C."/>
        </authorList>
    </citation>
    <scope>NUCLEOTIDE SEQUENCE [LARGE SCALE GENOMIC DNA]</scope>
    <source>
        <strain evidence="3 4">LMG 30378</strain>
    </source>
</reference>
<protein>
    <submittedName>
        <fullName evidence="3">Ectoine hydrolase</fullName>
        <ecNumber evidence="3">3.5.2.-</ecNumber>
    </submittedName>
</protein>
<dbReference type="SUPFAM" id="SSF53092">
    <property type="entry name" value="Creatinase/prolidase N-terminal domain"/>
    <property type="match status" value="1"/>
</dbReference>
<proteinExistence type="predicted"/>
<evidence type="ECO:0000313" key="4">
    <source>
        <dbReference type="Proteomes" id="UP000289465"/>
    </source>
</evidence>
<gene>
    <name evidence="3" type="primary">doeA</name>
    <name evidence="3" type="ORF">AVE30378_00891</name>
</gene>
<dbReference type="OrthoDB" id="9761809at2"/>
<dbReference type="InterPro" id="IPR029149">
    <property type="entry name" value="Creatin/AminoP/Spt16_N"/>
</dbReference>
<dbReference type="InterPro" id="IPR000587">
    <property type="entry name" value="Creatinase_N"/>
</dbReference>
<feature type="domain" description="Peptidase M24" evidence="1">
    <location>
        <begin position="162"/>
        <end position="369"/>
    </location>
</feature>
<accession>A0A446C8E7</accession>
<evidence type="ECO:0000259" key="1">
    <source>
        <dbReference type="Pfam" id="PF00557"/>
    </source>
</evidence>
<dbReference type="InterPro" id="IPR050659">
    <property type="entry name" value="Peptidase_M24B"/>
</dbReference>
<dbReference type="CDD" id="cd01066">
    <property type="entry name" value="APP_MetAP"/>
    <property type="match status" value="1"/>
</dbReference>
<dbReference type="EC" id="3.5.2.-" evidence="3"/>
<dbReference type="Gene3D" id="3.90.230.10">
    <property type="entry name" value="Creatinase/methionine aminopeptidase superfamily"/>
    <property type="match status" value="1"/>
</dbReference>
<dbReference type="EMBL" id="UFQC01000004">
    <property type="protein sequence ID" value="SSW64192.1"/>
    <property type="molecule type" value="Genomic_DNA"/>
</dbReference>
<dbReference type="SUPFAM" id="SSF55920">
    <property type="entry name" value="Creatinase/aminopeptidase"/>
    <property type="match status" value="1"/>
</dbReference>
<dbReference type="PANTHER" id="PTHR46112:SF2">
    <property type="entry name" value="XAA-PRO AMINOPEPTIDASE P-RELATED"/>
    <property type="match status" value="1"/>
</dbReference>
<dbReference type="GO" id="GO:0016787">
    <property type="term" value="F:hydrolase activity"/>
    <property type="evidence" value="ECO:0007669"/>
    <property type="project" value="UniProtKB-KW"/>
</dbReference>
<dbReference type="Pfam" id="PF00557">
    <property type="entry name" value="Peptidase_M24"/>
    <property type="match status" value="1"/>
</dbReference>
<dbReference type="PANTHER" id="PTHR46112">
    <property type="entry name" value="AMINOPEPTIDASE"/>
    <property type="match status" value="1"/>
</dbReference>
<dbReference type="AlphaFoldDB" id="A0A446C8E7"/>